<reference evidence="1 2" key="1">
    <citation type="journal article" date="2019" name="Environ. Microbiol.">
        <title>At the nexus of three kingdoms: the genome of the mycorrhizal fungus Gigaspora margarita provides insights into plant, endobacterial and fungal interactions.</title>
        <authorList>
            <person name="Venice F."/>
            <person name="Ghignone S."/>
            <person name="Salvioli di Fossalunga A."/>
            <person name="Amselem J."/>
            <person name="Novero M."/>
            <person name="Xianan X."/>
            <person name="Sedzielewska Toro K."/>
            <person name="Morin E."/>
            <person name="Lipzen A."/>
            <person name="Grigoriev I.V."/>
            <person name="Henrissat B."/>
            <person name="Martin F.M."/>
            <person name="Bonfante P."/>
        </authorList>
    </citation>
    <scope>NUCLEOTIDE SEQUENCE [LARGE SCALE GENOMIC DNA]</scope>
    <source>
        <strain evidence="1 2">BEG34</strain>
    </source>
</reference>
<evidence type="ECO:0000313" key="1">
    <source>
        <dbReference type="EMBL" id="KAF0551483.1"/>
    </source>
</evidence>
<proteinExistence type="predicted"/>
<dbReference type="Proteomes" id="UP000439903">
    <property type="component" value="Unassembled WGS sequence"/>
</dbReference>
<dbReference type="EMBL" id="WTPW01000077">
    <property type="protein sequence ID" value="KAF0551483.1"/>
    <property type="molecule type" value="Genomic_DNA"/>
</dbReference>
<gene>
    <name evidence="1" type="ORF">F8M41_023422</name>
</gene>
<accession>A0A8H4ETK3</accession>
<keyword evidence="2" id="KW-1185">Reference proteome</keyword>
<comment type="caution">
    <text evidence="1">The sequence shown here is derived from an EMBL/GenBank/DDBJ whole genome shotgun (WGS) entry which is preliminary data.</text>
</comment>
<sequence length="99" mass="11807">MNKFSKPYRPNMNYSTNFSFGSCRYNYHTSRIDYKTTTLEITILLTKNLPIKQKYKYQCLWEDILLENLNNYQNSTNVQLNQLKSPINNISNLTELNQN</sequence>
<dbReference type="PROSITE" id="PS51257">
    <property type="entry name" value="PROKAR_LIPOPROTEIN"/>
    <property type="match status" value="1"/>
</dbReference>
<evidence type="ECO:0000313" key="2">
    <source>
        <dbReference type="Proteomes" id="UP000439903"/>
    </source>
</evidence>
<name>A0A8H4ETK3_GIGMA</name>
<protein>
    <submittedName>
        <fullName evidence="1">Uncharacterized protein</fullName>
    </submittedName>
</protein>
<organism evidence="1 2">
    <name type="scientific">Gigaspora margarita</name>
    <dbReference type="NCBI Taxonomy" id="4874"/>
    <lineage>
        <taxon>Eukaryota</taxon>
        <taxon>Fungi</taxon>
        <taxon>Fungi incertae sedis</taxon>
        <taxon>Mucoromycota</taxon>
        <taxon>Glomeromycotina</taxon>
        <taxon>Glomeromycetes</taxon>
        <taxon>Diversisporales</taxon>
        <taxon>Gigasporaceae</taxon>
        <taxon>Gigaspora</taxon>
    </lineage>
</organism>
<dbReference type="AlphaFoldDB" id="A0A8H4ETK3"/>